<reference evidence="1 2" key="1">
    <citation type="submission" date="2018-06" db="EMBL/GenBank/DDBJ databases">
        <authorList>
            <consortium name="Pathogen Informatics"/>
            <person name="Doyle S."/>
        </authorList>
    </citation>
    <scope>NUCLEOTIDE SEQUENCE [LARGE SCALE GENOMIC DNA]</scope>
    <source>
        <strain evidence="1 2">NCTC11190</strain>
    </source>
</reference>
<evidence type="ECO:0000313" key="1">
    <source>
        <dbReference type="EMBL" id="SUE33905.1"/>
    </source>
</evidence>
<accession>A0A379MQU0</accession>
<dbReference type="AlphaFoldDB" id="A0A379MQU0"/>
<organism evidence="1 2">
    <name type="scientific">Rikenella microfusus</name>
    <dbReference type="NCBI Taxonomy" id="28139"/>
    <lineage>
        <taxon>Bacteria</taxon>
        <taxon>Pseudomonadati</taxon>
        <taxon>Bacteroidota</taxon>
        <taxon>Bacteroidia</taxon>
        <taxon>Bacteroidales</taxon>
        <taxon>Rikenellaceae</taxon>
        <taxon>Rikenella</taxon>
    </lineage>
</organism>
<protein>
    <submittedName>
        <fullName evidence="1">Uncharacterized protein</fullName>
    </submittedName>
</protein>
<dbReference type="RefSeq" id="WP_027290214.1">
    <property type="nucleotide sequence ID" value="NZ_CANTWR010000024.1"/>
</dbReference>
<keyword evidence="2" id="KW-1185">Reference proteome</keyword>
<name>A0A379MQU0_9BACT</name>
<evidence type="ECO:0000313" key="2">
    <source>
        <dbReference type="Proteomes" id="UP000255233"/>
    </source>
</evidence>
<dbReference type="EMBL" id="UGVL01000001">
    <property type="protein sequence ID" value="SUE33905.1"/>
    <property type="molecule type" value="Genomic_DNA"/>
</dbReference>
<gene>
    <name evidence="1" type="ORF">NCTC11190_01119</name>
</gene>
<sequence>MPHPWNTFPGTGIQYKQQDYAYGCFPCALRMILVNTGDIAPNIDIETGILQSVATGRGLAPGTDLNTIGPSPVELTDAFQQITGPINDPVHEFIHFTLSGLSDSQVAADAIAEANAQYRFVGVIGAQVTQSNDAGGHAVVMQFKDGANYYFMDPSDPTQTCLLTSPVALTPCEAGLMIGNRYGANNLWVICKQ</sequence>
<dbReference type="Proteomes" id="UP000255233">
    <property type="component" value="Unassembled WGS sequence"/>
</dbReference>
<proteinExistence type="predicted"/>